<dbReference type="SUPFAM" id="SSF50129">
    <property type="entry name" value="GroES-like"/>
    <property type="match status" value="1"/>
</dbReference>
<dbReference type="Pfam" id="PF13602">
    <property type="entry name" value="ADH_zinc_N_2"/>
    <property type="match status" value="1"/>
</dbReference>
<dbReference type="EC" id="1.-.-.-" evidence="3"/>
<organism evidence="3 4">
    <name type="scientific">Streptomyces polygonati</name>
    <dbReference type="NCBI Taxonomy" id="1617087"/>
    <lineage>
        <taxon>Bacteria</taxon>
        <taxon>Bacillati</taxon>
        <taxon>Actinomycetota</taxon>
        <taxon>Actinomycetes</taxon>
        <taxon>Kitasatosporales</taxon>
        <taxon>Streptomycetaceae</taxon>
        <taxon>Streptomyces</taxon>
    </lineage>
</organism>
<dbReference type="InterPro" id="IPR050700">
    <property type="entry name" value="YIM1/Zinc_Alcohol_DH_Fams"/>
</dbReference>
<keyword evidence="4" id="KW-1185">Reference proteome</keyword>
<dbReference type="CDD" id="cd05289">
    <property type="entry name" value="MDR_like_2"/>
    <property type="match status" value="1"/>
</dbReference>
<evidence type="ECO:0000256" key="1">
    <source>
        <dbReference type="SAM" id="MobiDB-lite"/>
    </source>
</evidence>
<dbReference type="Pfam" id="PF08240">
    <property type="entry name" value="ADH_N"/>
    <property type="match status" value="1"/>
</dbReference>
<keyword evidence="3" id="KW-0560">Oxidoreductase</keyword>
<accession>A0ABV8HGW9</accession>
<protein>
    <submittedName>
        <fullName evidence="3">NADP-dependent oxidoreductase</fullName>
        <ecNumber evidence="3">1.-.-.-</ecNumber>
    </submittedName>
</protein>
<feature type="region of interest" description="Disordered" evidence="1">
    <location>
        <begin position="1"/>
        <end position="27"/>
    </location>
</feature>
<dbReference type="InterPro" id="IPR013154">
    <property type="entry name" value="ADH-like_N"/>
</dbReference>
<evidence type="ECO:0000313" key="4">
    <source>
        <dbReference type="Proteomes" id="UP001595765"/>
    </source>
</evidence>
<proteinExistence type="predicted"/>
<dbReference type="Gene3D" id="3.40.50.720">
    <property type="entry name" value="NAD(P)-binding Rossmann-like Domain"/>
    <property type="match status" value="1"/>
</dbReference>
<dbReference type="Gene3D" id="3.90.180.10">
    <property type="entry name" value="Medium-chain alcohol dehydrogenases, catalytic domain"/>
    <property type="match status" value="1"/>
</dbReference>
<evidence type="ECO:0000313" key="3">
    <source>
        <dbReference type="EMBL" id="MFC4031174.1"/>
    </source>
</evidence>
<dbReference type="InterPro" id="IPR036291">
    <property type="entry name" value="NAD(P)-bd_dom_sf"/>
</dbReference>
<dbReference type="GO" id="GO:0016491">
    <property type="term" value="F:oxidoreductase activity"/>
    <property type="evidence" value="ECO:0007669"/>
    <property type="project" value="UniProtKB-KW"/>
</dbReference>
<evidence type="ECO:0000259" key="2">
    <source>
        <dbReference type="SMART" id="SM00829"/>
    </source>
</evidence>
<name>A0ABV8HGW9_9ACTN</name>
<dbReference type="PANTHER" id="PTHR11695:SF294">
    <property type="entry name" value="RETICULON-4-INTERACTING PROTEIN 1, MITOCHONDRIAL"/>
    <property type="match status" value="1"/>
</dbReference>
<dbReference type="EMBL" id="JBHSBB010000007">
    <property type="protein sequence ID" value="MFC4031174.1"/>
    <property type="molecule type" value="Genomic_DNA"/>
</dbReference>
<dbReference type="SMART" id="SM00829">
    <property type="entry name" value="PKS_ER"/>
    <property type="match status" value="1"/>
</dbReference>
<reference evidence="4" key="1">
    <citation type="journal article" date="2019" name="Int. J. Syst. Evol. Microbiol.">
        <title>The Global Catalogue of Microorganisms (GCM) 10K type strain sequencing project: providing services to taxonomists for standard genome sequencing and annotation.</title>
        <authorList>
            <consortium name="The Broad Institute Genomics Platform"/>
            <consortium name="The Broad Institute Genome Sequencing Center for Infectious Disease"/>
            <person name="Wu L."/>
            <person name="Ma J."/>
        </authorList>
    </citation>
    <scope>NUCLEOTIDE SEQUENCE [LARGE SCALE GENOMIC DNA]</scope>
    <source>
        <strain evidence="4">CGMCC 4.7237</strain>
    </source>
</reference>
<dbReference type="InterPro" id="IPR020843">
    <property type="entry name" value="ER"/>
</dbReference>
<dbReference type="InterPro" id="IPR011032">
    <property type="entry name" value="GroES-like_sf"/>
</dbReference>
<dbReference type="RefSeq" id="WP_386427111.1">
    <property type="nucleotide sequence ID" value="NZ_JBHSBB010000007.1"/>
</dbReference>
<dbReference type="SUPFAM" id="SSF51735">
    <property type="entry name" value="NAD(P)-binding Rossmann-fold domains"/>
    <property type="match status" value="1"/>
</dbReference>
<dbReference type="Proteomes" id="UP001595765">
    <property type="component" value="Unassembled WGS sequence"/>
</dbReference>
<gene>
    <name evidence="3" type="ORF">ACFO3J_06770</name>
</gene>
<comment type="caution">
    <text evidence="3">The sequence shown here is derived from an EMBL/GenBank/DDBJ whole genome shotgun (WGS) entry which is preliminary data.</text>
</comment>
<dbReference type="PANTHER" id="PTHR11695">
    <property type="entry name" value="ALCOHOL DEHYDROGENASE RELATED"/>
    <property type="match status" value="1"/>
</dbReference>
<sequence>MDSMDAVRGHHRGGPDQLVHERAPRPVPGEGEVLVRVRSASITPGELDWDATWTDALDGGGAPRLPIVPSKEFSGVVAGTGPAVTDRSPGDEVYGLIPFTRDGAAAEFTVVPAAVIAAKPPSLDHDHAAVLPLAGLTALQGLVRHGGLRGGQRVLVHGGAGGVGAYAVQIAAALGASVTATAAARDADFVRGLGAERVIDYAAERFEDLLGGAGAVDLVLDTVGGDNVTRSWQVLRPSGVLVGVAVPPETTGPGGARGVFFVVEPDRAGLEELSRLVADGRLEPRVAQVFPLARTAEAYAALGRPHRRGKIVLTVS</sequence>
<feature type="domain" description="Enoyl reductase (ER)" evidence="2">
    <location>
        <begin position="13"/>
        <end position="313"/>
    </location>
</feature>